<gene>
    <name evidence="1" type="ORF">GCM10020369_76000</name>
</gene>
<sequence>MSEIAGRPDTFGVWTAWMWRRASRVAAASAAWARAERHAFFDRSTAGAFHGDPPRGQEYATMMRSAWGRP</sequence>
<name>A0ABP6TA00_9ACTN</name>
<dbReference type="EMBL" id="BAAAYN010000063">
    <property type="protein sequence ID" value="GAA3397075.1"/>
    <property type="molecule type" value="Genomic_DNA"/>
</dbReference>
<evidence type="ECO:0000313" key="2">
    <source>
        <dbReference type="Proteomes" id="UP001501676"/>
    </source>
</evidence>
<dbReference type="Proteomes" id="UP001501676">
    <property type="component" value="Unassembled WGS sequence"/>
</dbReference>
<comment type="caution">
    <text evidence="1">The sequence shown here is derived from an EMBL/GenBank/DDBJ whole genome shotgun (WGS) entry which is preliminary data.</text>
</comment>
<accession>A0ABP6TA00</accession>
<keyword evidence="2" id="KW-1185">Reference proteome</keyword>
<evidence type="ECO:0000313" key="1">
    <source>
        <dbReference type="EMBL" id="GAA3397075.1"/>
    </source>
</evidence>
<protein>
    <submittedName>
        <fullName evidence="1">Uncharacterized protein</fullName>
    </submittedName>
</protein>
<organism evidence="1 2">
    <name type="scientific">Cryptosporangium minutisporangium</name>
    <dbReference type="NCBI Taxonomy" id="113569"/>
    <lineage>
        <taxon>Bacteria</taxon>
        <taxon>Bacillati</taxon>
        <taxon>Actinomycetota</taxon>
        <taxon>Actinomycetes</taxon>
        <taxon>Cryptosporangiales</taxon>
        <taxon>Cryptosporangiaceae</taxon>
        <taxon>Cryptosporangium</taxon>
    </lineage>
</organism>
<dbReference type="RefSeq" id="WP_345733163.1">
    <property type="nucleotide sequence ID" value="NZ_BAAAYN010000063.1"/>
</dbReference>
<reference evidence="2" key="1">
    <citation type="journal article" date="2019" name="Int. J. Syst. Evol. Microbiol.">
        <title>The Global Catalogue of Microorganisms (GCM) 10K type strain sequencing project: providing services to taxonomists for standard genome sequencing and annotation.</title>
        <authorList>
            <consortium name="The Broad Institute Genomics Platform"/>
            <consortium name="The Broad Institute Genome Sequencing Center for Infectious Disease"/>
            <person name="Wu L."/>
            <person name="Ma J."/>
        </authorList>
    </citation>
    <scope>NUCLEOTIDE SEQUENCE [LARGE SCALE GENOMIC DNA]</scope>
    <source>
        <strain evidence="2">JCM 9458</strain>
    </source>
</reference>
<proteinExistence type="predicted"/>